<dbReference type="InterPro" id="IPR029018">
    <property type="entry name" value="Hex-like_dom2"/>
</dbReference>
<dbReference type="SUPFAM" id="SSF51445">
    <property type="entry name" value="(Trans)glycosidases"/>
    <property type="match status" value="1"/>
</dbReference>
<dbReference type="AlphaFoldDB" id="A0A3B1CLU9"/>
<dbReference type="PANTHER" id="PTHR22600:SF57">
    <property type="entry name" value="BETA-N-ACETYLHEXOSAMINIDASE"/>
    <property type="match status" value="1"/>
</dbReference>
<dbReference type="SMART" id="SM00758">
    <property type="entry name" value="PA14"/>
    <property type="match status" value="1"/>
</dbReference>
<evidence type="ECO:0000313" key="7">
    <source>
        <dbReference type="EMBL" id="VAX27481.1"/>
    </source>
</evidence>
<dbReference type="Gene3D" id="3.90.182.10">
    <property type="entry name" value="Toxin - Anthrax Protective Antigen,domain 1"/>
    <property type="match status" value="1"/>
</dbReference>
<dbReference type="InterPro" id="IPR015883">
    <property type="entry name" value="Glyco_hydro_20_cat"/>
</dbReference>
<keyword evidence="4 7" id="KW-0378">Hydrolase</keyword>
<dbReference type="Gene3D" id="3.30.379.10">
    <property type="entry name" value="Chitobiase/beta-hexosaminidase domain 2-like"/>
    <property type="match status" value="1"/>
</dbReference>
<dbReference type="Pfam" id="PF13287">
    <property type="entry name" value="Fn3_assoc"/>
    <property type="match status" value="1"/>
</dbReference>
<evidence type="ECO:0000256" key="3">
    <source>
        <dbReference type="ARBA" id="ARBA00012663"/>
    </source>
</evidence>
<dbReference type="Pfam" id="PF02838">
    <property type="entry name" value="Glyco_hydro_20b"/>
    <property type="match status" value="1"/>
</dbReference>
<reference evidence="7" key="1">
    <citation type="submission" date="2018-06" db="EMBL/GenBank/DDBJ databases">
        <authorList>
            <person name="Zhirakovskaya E."/>
        </authorList>
    </citation>
    <scope>NUCLEOTIDE SEQUENCE</scope>
</reference>
<dbReference type="InterPro" id="IPR037524">
    <property type="entry name" value="PA14/GLEYA"/>
</dbReference>
<dbReference type="InterPro" id="IPR025705">
    <property type="entry name" value="Beta_hexosaminidase_sua/sub"/>
</dbReference>
<comment type="catalytic activity">
    <reaction evidence="1">
        <text>Hydrolysis of terminal non-reducing N-acetyl-D-hexosamine residues in N-acetyl-beta-D-hexosaminides.</text>
        <dbReference type="EC" id="3.2.1.52"/>
    </reaction>
</comment>
<evidence type="ECO:0000256" key="2">
    <source>
        <dbReference type="ARBA" id="ARBA00006285"/>
    </source>
</evidence>
<organism evidence="7">
    <name type="scientific">hydrothermal vent metagenome</name>
    <dbReference type="NCBI Taxonomy" id="652676"/>
    <lineage>
        <taxon>unclassified sequences</taxon>
        <taxon>metagenomes</taxon>
        <taxon>ecological metagenomes</taxon>
    </lineage>
</organism>
<dbReference type="InterPro" id="IPR011658">
    <property type="entry name" value="PA14_dom"/>
</dbReference>
<dbReference type="InterPro" id="IPR026876">
    <property type="entry name" value="Fn3_assoc_repeat"/>
</dbReference>
<sequence>MKVKKQISKISNLILVAFVLMFPGCTDQDNLNEKQINIIPKPVKVEAGNGSFTIQPDTKIFVETNNKDAKDVAKYFADRIKTVIGYDLAIENFSPETSNDGAILFTTNNADAKLGDEGYILEVKKNSVVIKALKSAGLFYGVQTLLQLLPPEIYGDERSNKNIIWSIPAVTINDKPRFTWRGMHLDVSRHFFSKKSVKRYIDMLAMHKMNEFHWHLVDDQGWRIEIKKYPKLTEIGARRVDLPWNDWQSKDTVGKPIYSGYYTQEDIKEIVAYAQKRSITILPEIEMPGHTLASLAAYPELSCTGGPFTVPSGGVDIWTNHTYCPGNEKTFEFLEDVLTEIMELFPSKYIHIGGDETTRLRWKECPKCQRRMKEENLKDVEELYGYFINRIEKFLESKGRILVGWDEILEGGDSLNGTIMSWRGVDRCTKAVQRGLDVILSPSSHLYFDNNEVDGESRVPLEMVYSYEPVPEGFSADDEKHILGAEACVWTENVTSMDQVEQITLPRMAALAEVVWSSRNNHNFENFIGRLSHQYARYDAMKLNYRQPDLEGGFNGMHVFTDSILVKIIKPRLNSKVRYTLDGSDPTIQSLLYDKPFYVTKSMVLKAQEFLSDGTKGRVRTGVYDKQELHKSVDVDNIMPGLFYQYVEGKYDSAGQVPLDQYKESGIINSFVFPPKHRKRFFGAIYSGFIKLPDDGVYTFYCETNDGSQLYIGNKLVVDHGGLHPAEEKSGSIALQAGYHPIKVIYFQNAGSSFL</sequence>
<dbReference type="EMBL" id="UOGD01000385">
    <property type="protein sequence ID" value="VAX27481.1"/>
    <property type="molecule type" value="Genomic_DNA"/>
</dbReference>
<dbReference type="GO" id="GO:0030203">
    <property type="term" value="P:glycosaminoglycan metabolic process"/>
    <property type="evidence" value="ECO:0007669"/>
    <property type="project" value="TreeGrafter"/>
</dbReference>
<accession>A0A3B1CLU9</accession>
<evidence type="ECO:0000256" key="1">
    <source>
        <dbReference type="ARBA" id="ARBA00001231"/>
    </source>
</evidence>
<feature type="domain" description="PA14" evidence="6">
    <location>
        <begin position="637"/>
        <end position="755"/>
    </location>
</feature>
<dbReference type="PROSITE" id="PS51820">
    <property type="entry name" value="PA14"/>
    <property type="match status" value="1"/>
</dbReference>
<name>A0A3B1CLU9_9ZZZZ</name>
<dbReference type="EC" id="3.2.1.52" evidence="3"/>
<comment type="similarity">
    <text evidence="2">Belongs to the glycosyl hydrolase 20 family.</text>
</comment>
<evidence type="ECO:0000259" key="6">
    <source>
        <dbReference type="PROSITE" id="PS51820"/>
    </source>
</evidence>
<dbReference type="PANTHER" id="PTHR22600">
    <property type="entry name" value="BETA-HEXOSAMINIDASE"/>
    <property type="match status" value="1"/>
</dbReference>
<dbReference type="Pfam" id="PF07691">
    <property type="entry name" value="PA14"/>
    <property type="match status" value="1"/>
</dbReference>
<protein>
    <recommendedName>
        <fullName evidence="3">beta-N-acetylhexosaminidase</fullName>
        <ecNumber evidence="3">3.2.1.52</ecNumber>
    </recommendedName>
</protein>
<dbReference type="Pfam" id="PF00728">
    <property type="entry name" value="Glyco_hydro_20"/>
    <property type="match status" value="1"/>
</dbReference>
<dbReference type="InterPro" id="IPR017853">
    <property type="entry name" value="GH"/>
</dbReference>
<dbReference type="PRINTS" id="PR00738">
    <property type="entry name" value="GLHYDRLASE20"/>
</dbReference>
<dbReference type="CDD" id="cd06563">
    <property type="entry name" value="GH20_chitobiase-like"/>
    <property type="match status" value="1"/>
</dbReference>
<keyword evidence="5" id="KW-0326">Glycosidase</keyword>
<dbReference type="InterPro" id="IPR015882">
    <property type="entry name" value="HEX_bac_N"/>
</dbReference>
<dbReference type="SUPFAM" id="SSF56988">
    <property type="entry name" value="Anthrax protective antigen"/>
    <property type="match status" value="1"/>
</dbReference>
<feature type="non-terminal residue" evidence="7">
    <location>
        <position position="755"/>
    </location>
</feature>
<gene>
    <name evidence="7" type="ORF">MNBD_IGNAVI01-2909</name>
</gene>
<dbReference type="Gene3D" id="3.20.20.80">
    <property type="entry name" value="Glycosidases"/>
    <property type="match status" value="1"/>
</dbReference>
<evidence type="ECO:0000256" key="4">
    <source>
        <dbReference type="ARBA" id="ARBA00022801"/>
    </source>
</evidence>
<evidence type="ECO:0000256" key="5">
    <source>
        <dbReference type="ARBA" id="ARBA00023295"/>
    </source>
</evidence>
<dbReference type="GO" id="GO:0005975">
    <property type="term" value="P:carbohydrate metabolic process"/>
    <property type="evidence" value="ECO:0007669"/>
    <property type="project" value="InterPro"/>
</dbReference>
<dbReference type="SUPFAM" id="SSF55545">
    <property type="entry name" value="beta-N-acetylhexosaminidase-like domain"/>
    <property type="match status" value="1"/>
</dbReference>
<dbReference type="GO" id="GO:0004563">
    <property type="term" value="F:beta-N-acetylhexosaminidase activity"/>
    <property type="evidence" value="ECO:0007669"/>
    <property type="project" value="UniProtKB-EC"/>
</dbReference>
<dbReference type="GO" id="GO:0016020">
    <property type="term" value="C:membrane"/>
    <property type="evidence" value="ECO:0007669"/>
    <property type="project" value="TreeGrafter"/>
</dbReference>
<proteinExistence type="inferred from homology"/>